<evidence type="ECO:0000256" key="2">
    <source>
        <dbReference type="ARBA" id="ARBA00022475"/>
    </source>
</evidence>
<accession>A0A7M1LFM5</accession>
<gene>
    <name evidence="8" type="ORF">IMC76_05615</name>
</gene>
<keyword evidence="4 6" id="KW-1133">Transmembrane helix</keyword>
<evidence type="ECO:0000256" key="6">
    <source>
        <dbReference type="SAM" id="Phobius"/>
    </source>
</evidence>
<keyword evidence="2" id="KW-1003">Cell membrane</keyword>
<name>A0A7M1LFM5_9BACT</name>
<keyword evidence="5 6" id="KW-0472">Membrane</keyword>
<keyword evidence="3 6" id="KW-0812">Transmembrane</keyword>
<dbReference type="GO" id="GO:0009055">
    <property type="term" value="F:electron transfer activity"/>
    <property type="evidence" value="ECO:0007669"/>
    <property type="project" value="InterPro"/>
</dbReference>
<dbReference type="RefSeq" id="WP_025803706.1">
    <property type="nucleotide sequence ID" value="NZ_CP053842.1"/>
</dbReference>
<dbReference type="AlphaFoldDB" id="A0A7M1LFM5"/>
<dbReference type="InterPro" id="IPR011577">
    <property type="entry name" value="Cyt_b561_bac/Ni-Hgenase"/>
</dbReference>
<comment type="subcellular location">
    <subcellularLocation>
        <location evidence="1">Cell membrane</location>
        <topology evidence="1">Multi-pass membrane protein</topology>
    </subcellularLocation>
</comment>
<feature type="transmembrane region" description="Helical" evidence="6">
    <location>
        <begin position="142"/>
        <end position="163"/>
    </location>
</feature>
<dbReference type="InterPro" id="IPR016174">
    <property type="entry name" value="Di-haem_cyt_TM"/>
</dbReference>
<dbReference type="Gene3D" id="1.20.950.20">
    <property type="entry name" value="Transmembrane di-heme cytochromes, Chain C"/>
    <property type="match status" value="1"/>
</dbReference>
<evidence type="ECO:0000256" key="1">
    <source>
        <dbReference type="ARBA" id="ARBA00004651"/>
    </source>
</evidence>
<organism evidence="8 9">
    <name type="scientific">Campylobacter corcagiensis</name>
    <dbReference type="NCBI Taxonomy" id="1448857"/>
    <lineage>
        <taxon>Bacteria</taxon>
        <taxon>Pseudomonadati</taxon>
        <taxon>Campylobacterota</taxon>
        <taxon>Epsilonproteobacteria</taxon>
        <taxon>Campylobacterales</taxon>
        <taxon>Campylobacteraceae</taxon>
        <taxon>Campylobacter</taxon>
    </lineage>
</organism>
<evidence type="ECO:0000256" key="4">
    <source>
        <dbReference type="ARBA" id="ARBA00022989"/>
    </source>
</evidence>
<dbReference type="EMBL" id="CP063078">
    <property type="protein sequence ID" value="QOQ86706.1"/>
    <property type="molecule type" value="Genomic_DNA"/>
</dbReference>
<evidence type="ECO:0000313" key="8">
    <source>
        <dbReference type="EMBL" id="QOQ86706.1"/>
    </source>
</evidence>
<dbReference type="Proteomes" id="UP000594749">
    <property type="component" value="Chromosome"/>
</dbReference>
<keyword evidence="9" id="KW-1185">Reference proteome</keyword>
<dbReference type="OrthoDB" id="196472at2"/>
<reference evidence="8 9" key="1">
    <citation type="submission" date="2020-10" db="EMBL/GenBank/DDBJ databases">
        <title>Campylobacter and Helicobacter PacBio genomes.</title>
        <authorList>
            <person name="Lane C."/>
        </authorList>
    </citation>
    <scope>NUCLEOTIDE SEQUENCE [LARGE SCALE GENOMIC DNA]</scope>
    <source>
        <strain evidence="8 9">2016D-0077</strain>
    </source>
</reference>
<dbReference type="SUPFAM" id="SSF81342">
    <property type="entry name" value="Transmembrane di-heme cytochromes"/>
    <property type="match status" value="1"/>
</dbReference>
<dbReference type="Pfam" id="PF01292">
    <property type="entry name" value="Ni_hydr_CYTB"/>
    <property type="match status" value="1"/>
</dbReference>
<sequence length="213" mass="24174">MKKHLVWSVYVRIFHWSLAVCFLMPYFFKSYHKAFGTAFLVLAISRIIWGFGSVRYTKFSDFTFSGLFDYIKNALKSLKTKAKFDEKTKIYGGHNAASSYAILVMLIGGVFTSSFGLMIYFIKKGFIEVEDKKIVTNLLGDIHGVFAIFVFMVVVAHVLGVLIEKYRGGDSLNSMLIDGKKVNAKFDAKVSNFWKIFAVISYATAIYTFIIMS</sequence>
<dbReference type="PANTHER" id="PTHR30485">
    <property type="entry name" value="NI/FE-HYDROGENASE 1 B-TYPE CYTOCHROME SUBUNIT"/>
    <property type="match status" value="1"/>
</dbReference>
<feature type="transmembrane region" description="Helical" evidence="6">
    <location>
        <begin position="193"/>
        <end position="212"/>
    </location>
</feature>
<dbReference type="GO" id="GO:0020037">
    <property type="term" value="F:heme binding"/>
    <property type="evidence" value="ECO:0007669"/>
    <property type="project" value="TreeGrafter"/>
</dbReference>
<evidence type="ECO:0000259" key="7">
    <source>
        <dbReference type="Pfam" id="PF01292"/>
    </source>
</evidence>
<evidence type="ECO:0000256" key="3">
    <source>
        <dbReference type="ARBA" id="ARBA00022692"/>
    </source>
</evidence>
<dbReference type="InterPro" id="IPR051542">
    <property type="entry name" value="Hydrogenase_cytochrome"/>
</dbReference>
<evidence type="ECO:0000313" key="9">
    <source>
        <dbReference type="Proteomes" id="UP000594749"/>
    </source>
</evidence>
<feature type="domain" description="Cytochrome b561 bacterial/Ni-hydrogenase" evidence="7">
    <location>
        <begin position="6"/>
        <end position="176"/>
    </location>
</feature>
<feature type="transmembrane region" description="Helical" evidence="6">
    <location>
        <begin position="100"/>
        <end position="122"/>
    </location>
</feature>
<feature type="transmembrane region" description="Helical" evidence="6">
    <location>
        <begin position="9"/>
        <end position="28"/>
    </location>
</feature>
<dbReference type="PANTHER" id="PTHR30485:SF2">
    <property type="entry name" value="BLL0597 PROTEIN"/>
    <property type="match status" value="1"/>
</dbReference>
<evidence type="ECO:0000256" key="5">
    <source>
        <dbReference type="ARBA" id="ARBA00023136"/>
    </source>
</evidence>
<proteinExistence type="predicted"/>
<dbReference type="GO" id="GO:0022904">
    <property type="term" value="P:respiratory electron transport chain"/>
    <property type="evidence" value="ECO:0007669"/>
    <property type="project" value="InterPro"/>
</dbReference>
<protein>
    <submittedName>
        <fullName evidence="8">Cytochrome b/b6 domain-containing protein</fullName>
    </submittedName>
</protein>
<dbReference type="GO" id="GO:0005886">
    <property type="term" value="C:plasma membrane"/>
    <property type="evidence" value="ECO:0007669"/>
    <property type="project" value="UniProtKB-SubCell"/>
</dbReference>
<feature type="transmembrane region" description="Helical" evidence="6">
    <location>
        <begin position="34"/>
        <end position="52"/>
    </location>
</feature>